<keyword evidence="6" id="KW-1185">Reference proteome</keyword>
<dbReference type="InterPro" id="IPR027417">
    <property type="entry name" value="P-loop_NTPase"/>
</dbReference>
<dbReference type="EMBL" id="JAUHLN010000004">
    <property type="protein sequence ID" value="MDN4075199.1"/>
    <property type="molecule type" value="Genomic_DNA"/>
</dbReference>
<dbReference type="SMART" id="SM00382">
    <property type="entry name" value="AAA"/>
    <property type="match status" value="2"/>
</dbReference>
<dbReference type="InterPro" id="IPR003593">
    <property type="entry name" value="AAA+_ATPase"/>
</dbReference>
<evidence type="ECO:0000259" key="4">
    <source>
        <dbReference type="PROSITE" id="PS50893"/>
    </source>
</evidence>
<dbReference type="PROSITE" id="PS50893">
    <property type="entry name" value="ABC_TRANSPORTER_2"/>
    <property type="match status" value="2"/>
</dbReference>
<evidence type="ECO:0000313" key="5">
    <source>
        <dbReference type="EMBL" id="MDN4075199.1"/>
    </source>
</evidence>
<dbReference type="InterPro" id="IPR051309">
    <property type="entry name" value="ABCF_ATPase"/>
</dbReference>
<dbReference type="Gene3D" id="3.40.50.300">
    <property type="entry name" value="P-loop containing nucleotide triphosphate hydrolases"/>
    <property type="match status" value="3"/>
</dbReference>
<keyword evidence="2" id="KW-0067">ATP-binding</keyword>
<name>A0ABT8EBE9_9BACL</name>
<dbReference type="InterPro" id="IPR017871">
    <property type="entry name" value="ABC_transporter-like_CS"/>
</dbReference>
<dbReference type="RefSeq" id="WP_290401300.1">
    <property type="nucleotide sequence ID" value="NZ_JAUHLN010000004.1"/>
</dbReference>
<evidence type="ECO:0000256" key="2">
    <source>
        <dbReference type="ARBA" id="ARBA00022840"/>
    </source>
</evidence>
<dbReference type="NCBIfam" id="NF000355">
    <property type="entry name" value="ribo_prot_ABC_F"/>
    <property type="match status" value="1"/>
</dbReference>
<feature type="coiled-coil region" evidence="3">
    <location>
        <begin position="198"/>
        <end position="265"/>
    </location>
</feature>
<protein>
    <submittedName>
        <fullName evidence="5">ABC-F type ribosomal protection protein</fullName>
    </submittedName>
</protein>
<organism evidence="5 6">
    <name type="scientific">Fictibacillus terranigra</name>
    <dbReference type="NCBI Taxonomy" id="3058424"/>
    <lineage>
        <taxon>Bacteria</taxon>
        <taxon>Bacillati</taxon>
        <taxon>Bacillota</taxon>
        <taxon>Bacilli</taxon>
        <taxon>Bacillales</taxon>
        <taxon>Fictibacillaceae</taxon>
        <taxon>Fictibacillus</taxon>
    </lineage>
</organism>
<proteinExistence type="predicted"/>
<dbReference type="CDD" id="cd03221">
    <property type="entry name" value="ABCF_EF-3"/>
    <property type="match status" value="2"/>
</dbReference>
<feature type="domain" description="ABC transporter" evidence="4">
    <location>
        <begin position="290"/>
        <end position="500"/>
    </location>
</feature>
<evidence type="ECO:0000313" key="6">
    <source>
        <dbReference type="Proteomes" id="UP001168694"/>
    </source>
</evidence>
<dbReference type="PANTHER" id="PTHR42855">
    <property type="entry name" value="ABC TRANSPORTER ATP-BINDING SUBUNIT"/>
    <property type="match status" value="1"/>
</dbReference>
<dbReference type="Proteomes" id="UP001168694">
    <property type="component" value="Unassembled WGS sequence"/>
</dbReference>
<dbReference type="SUPFAM" id="SSF52540">
    <property type="entry name" value="P-loop containing nucleoside triphosphate hydrolases"/>
    <property type="match status" value="2"/>
</dbReference>
<accession>A0ABT8EBE9</accession>
<comment type="caution">
    <text evidence="5">The sequence shown here is derived from an EMBL/GenBank/DDBJ whole genome shotgun (WGS) entry which is preliminary data.</text>
</comment>
<dbReference type="PROSITE" id="PS00211">
    <property type="entry name" value="ABC_TRANSPORTER_1"/>
    <property type="match status" value="1"/>
</dbReference>
<reference evidence="5" key="1">
    <citation type="submission" date="2023-06" db="EMBL/GenBank/DDBJ databases">
        <title>Draft Genome Sequences of Representative Paenibacillus Polymyxa, Bacillus cereus, Fictibacillus sp., and Brevibacillus agri Strains Isolated from Amazonian Dark Earth.</title>
        <authorList>
            <person name="Pellegrinetti T.A."/>
            <person name="Cunha I.C.M."/>
            <person name="Chaves M.G."/>
            <person name="Freitas A.S."/>
            <person name="Silva A.V.R."/>
            <person name="Tsai S.M."/>
            <person name="Mendes L.W."/>
        </authorList>
    </citation>
    <scope>NUCLEOTIDE SEQUENCE</scope>
    <source>
        <strain evidence="5">CENA-BCM004</strain>
    </source>
</reference>
<dbReference type="InterPro" id="IPR003439">
    <property type="entry name" value="ABC_transporter-like_ATP-bd"/>
</dbReference>
<dbReference type="PANTHER" id="PTHR42855:SF2">
    <property type="entry name" value="DRUG RESISTANCE ABC TRANSPORTER,ATP-BINDING PROTEIN"/>
    <property type="match status" value="1"/>
</dbReference>
<evidence type="ECO:0000256" key="1">
    <source>
        <dbReference type="ARBA" id="ARBA00022741"/>
    </source>
</evidence>
<keyword evidence="3" id="KW-0175">Coiled coil</keyword>
<dbReference type="Pfam" id="PF00005">
    <property type="entry name" value="ABC_tran"/>
    <property type="match status" value="3"/>
</dbReference>
<gene>
    <name evidence="5" type="primary">abc-f</name>
    <name evidence="5" type="ORF">QYF49_19700</name>
</gene>
<feature type="domain" description="ABC transporter" evidence="4">
    <location>
        <begin position="4"/>
        <end position="195"/>
    </location>
</feature>
<keyword evidence="1" id="KW-0547">Nucleotide-binding</keyword>
<sequence length="549" mass="62112">MLLLEAANIEKSYSDRLIIKLSEPLKINRGDRIGIVGLNGAGKSTLMNILAKEEAADTGSVHVFGRISSVLQFGDELEENPSDALQRIWGIQDKEWLTMSGGEKTRLKIASALQQNPDLLFLDEPTSHLDLQGIQQLENELKSFPGGVVLISHDRAFLDEICTKILEIENTVPTFYSGNYSAYRKQKEHERTRQFFEYEEYTKEKQRLLEAAREKTQKVKSMKKKPSRMSYKEANLGRGRVKSKQAAMMKNVKAMEKRVEQLEKKEKPRETEAVQFDIQQFTPVHAKQAIQVKDASRSFGDQLLFAGISFIVKTGSRTALIGPNGCGKSTLIGMIQSAHPSVSLSKALKIGYFNQQLNILNEDLSILENVSENSPYSEEFIRTVLARLLFKREDVHKKVSVLSGGERVKTALTKVFLGDFNLLLLDEPTNYLDVFTREALETVLKAYPGTILFSTHDRHLMNAMADHVFVFQDHQSALFSEGNYDAFQQRSLKPDKTPSINQGELLALELELADIVGRLSIPRKGDQKEVLEERYNELIKTVNELRKIT</sequence>
<evidence type="ECO:0000256" key="3">
    <source>
        <dbReference type="SAM" id="Coils"/>
    </source>
</evidence>